<dbReference type="EMBL" id="BK015901">
    <property type="protein sequence ID" value="DAD72582.1"/>
    <property type="molecule type" value="Genomic_DNA"/>
</dbReference>
<organism evidence="1">
    <name type="scientific">Myoviridae sp. ctmii12</name>
    <dbReference type="NCBI Taxonomy" id="2827614"/>
    <lineage>
        <taxon>Viruses</taxon>
        <taxon>Duplodnaviria</taxon>
        <taxon>Heunggongvirae</taxon>
        <taxon>Uroviricota</taxon>
        <taxon>Caudoviricetes</taxon>
    </lineage>
</organism>
<accession>A0A8S5LRK2</accession>
<evidence type="ECO:0000313" key="1">
    <source>
        <dbReference type="EMBL" id="DAD72582.1"/>
    </source>
</evidence>
<sequence>MEELMYRVYVTDALQKIAENTANFAGGHIMPYRFYDAVYGDEKEKEKESAEEIVRNVTSKAGLEVTI</sequence>
<reference evidence="1" key="1">
    <citation type="journal article" date="2021" name="Proc. Natl. Acad. Sci. U.S.A.">
        <title>A Catalog of Tens of Thousands of Viruses from Human Metagenomes Reveals Hidden Associations with Chronic Diseases.</title>
        <authorList>
            <person name="Tisza M.J."/>
            <person name="Buck C.B."/>
        </authorList>
    </citation>
    <scope>NUCLEOTIDE SEQUENCE</scope>
    <source>
        <strain evidence="1">Ctmii12</strain>
    </source>
</reference>
<proteinExistence type="predicted"/>
<name>A0A8S5LRK2_9CAUD</name>
<protein>
    <submittedName>
        <fullName evidence="1">Uncharacterized protein</fullName>
    </submittedName>
</protein>